<feature type="signal peptide" evidence="3">
    <location>
        <begin position="1"/>
        <end position="27"/>
    </location>
</feature>
<evidence type="ECO:0000256" key="2">
    <source>
        <dbReference type="SAM" id="Phobius"/>
    </source>
</evidence>
<proteinExistence type="predicted"/>
<sequence>MWIKKKGIVLLLAAVLSAGMFTANVYAYSDENTMQNTVATAETSTVEEEANETADKEEQEIPTDALTPDGNLTLVDDVGDHADAGKQFITLVTRDGNYFYLIIDRDDEGEQTVHFLNQVDESDLLSLMDEEEAKQYQENQKPVEEPETIEPVTQNPTPELEKEEEKIIPNFLPAVVILIVMLAGGGIYLYVEMKKKKKGEQKPDPDADYEVEEYLELLDEEDSAEDTESDE</sequence>
<gene>
    <name evidence="5" type="ORF">DWZ50_17785</name>
</gene>
<dbReference type="AlphaFoldDB" id="A0A415S3D0"/>
<evidence type="ECO:0000313" key="5">
    <source>
        <dbReference type="EMBL" id="RHM69835.1"/>
    </source>
</evidence>
<keyword evidence="2" id="KW-1133">Transmembrane helix</keyword>
<feature type="domain" description="Mobile element protein CD1107-like" evidence="4">
    <location>
        <begin position="65"/>
        <end position="198"/>
    </location>
</feature>
<evidence type="ECO:0000313" key="6">
    <source>
        <dbReference type="Proteomes" id="UP000285610"/>
    </source>
</evidence>
<feature type="region of interest" description="Disordered" evidence="1">
    <location>
        <begin position="138"/>
        <end position="161"/>
    </location>
</feature>
<keyword evidence="2" id="KW-0472">Membrane</keyword>
<organism evidence="5 6">
    <name type="scientific">Mediterraneibacter gnavus</name>
    <name type="common">Ruminococcus gnavus</name>
    <dbReference type="NCBI Taxonomy" id="33038"/>
    <lineage>
        <taxon>Bacteria</taxon>
        <taxon>Bacillati</taxon>
        <taxon>Bacillota</taxon>
        <taxon>Clostridia</taxon>
        <taxon>Lachnospirales</taxon>
        <taxon>Lachnospiraceae</taxon>
        <taxon>Mediterraneibacter</taxon>
    </lineage>
</organism>
<feature type="chain" id="PRO_5019208354" evidence="3">
    <location>
        <begin position="28"/>
        <end position="231"/>
    </location>
</feature>
<dbReference type="EMBL" id="QRQE01000067">
    <property type="protein sequence ID" value="RHM69835.1"/>
    <property type="molecule type" value="Genomic_DNA"/>
</dbReference>
<feature type="transmembrane region" description="Helical" evidence="2">
    <location>
        <begin position="171"/>
        <end position="191"/>
    </location>
</feature>
<keyword evidence="2" id="KW-0812">Transmembrane</keyword>
<dbReference type="InterPro" id="IPR025376">
    <property type="entry name" value="CD1107-like_dom"/>
</dbReference>
<comment type="caution">
    <text evidence="5">The sequence shown here is derived from an EMBL/GenBank/DDBJ whole genome shotgun (WGS) entry which is preliminary data.</text>
</comment>
<dbReference type="RefSeq" id="WP_118445301.1">
    <property type="nucleotide sequence ID" value="NZ_JBCPGC010000017.1"/>
</dbReference>
<reference evidence="5 6" key="1">
    <citation type="submission" date="2018-08" db="EMBL/GenBank/DDBJ databases">
        <title>A genome reference for cultivated species of the human gut microbiota.</title>
        <authorList>
            <person name="Zou Y."/>
            <person name="Xue W."/>
            <person name="Luo G."/>
        </authorList>
    </citation>
    <scope>NUCLEOTIDE SEQUENCE [LARGE SCALE GENOMIC DNA]</scope>
    <source>
        <strain evidence="5 6">AF33-12</strain>
    </source>
</reference>
<evidence type="ECO:0000259" key="4">
    <source>
        <dbReference type="Pfam" id="PF14283"/>
    </source>
</evidence>
<dbReference type="Pfam" id="PF14283">
    <property type="entry name" value="CD1107-like"/>
    <property type="match status" value="1"/>
</dbReference>
<feature type="region of interest" description="Disordered" evidence="1">
    <location>
        <begin position="43"/>
        <end position="69"/>
    </location>
</feature>
<keyword evidence="3" id="KW-0732">Signal</keyword>
<name>A0A415S3D0_MEDGN</name>
<feature type="compositionally biased region" description="Acidic residues" evidence="1">
    <location>
        <begin position="45"/>
        <end position="61"/>
    </location>
</feature>
<protein>
    <submittedName>
        <fullName evidence="5">DUF4366 domain-containing protein</fullName>
    </submittedName>
</protein>
<evidence type="ECO:0000256" key="1">
    <source>
        <dbReference type="SAM" id="MobiDB-lite"/>
    </source>
</evidence>
<accession>A0A415S3D0</accession>
<evidence type="ECO:0000256" key="3">
    <source>
        <dbReference type="SAM" id="SignalP"/>
    </source>
</evidence>
<dbReference type="Proteomes" id="UP000285610">
    <property type="component" value="Unassembled WGS sequence"/>
</dbReference>